<dbReference type="InterPro" id="IPR000883">
    <property type="entry name" value="Cyt_C_Oxase_1"/>
</dbReference>
<dbReference type="EC" id="7.1.1.3" evidence="5"/>
<dbReference type="InterPro" id="IPR023616">
    <property type="entry name" value="Cyt_c_oxase-like_su1_dom"/>
</dbReference>
<dbReference type="PANTHER" id="PTHR10422:SF35">
    <property type="entry name" value="CYTOCHROME BO(3) UBIQUINOL OXIDASE SUBUNIT 1"/>
    <property type="match status" value="1"/>
</dbReference>
<feature type="transmembrane region" description="Helical" evidence="26">
    <location>
        <begin position="614"/>
        <end position="631"/>
    </location>
</feature>
<feature type="transmembrane region" description="Helical" evidence="26">
    <location>
        <begin position="20"/>
        <end position="42"/>
    </location>
</feature>
<evidence type="ECO:0000256" key="14">
    <source>
        <dbReference type="ARBA" id="ARBA00022989"/>
    </source>
</evidence>
<evidence type="ECO:0000256" key="26">
    <source>
        <dbReference type="SAM" id="Phobius"/>
    </source>
</evidence>
<evidence type="ECO:0000256" key="11">
    <source>
        <dbReference type="ARBA" id="ARBA00022692"/>
    </source>
</evidence>
<keyword evidence="13 25" id="KW-0249">Electron transport</keyword>
<evidence type="ECO:0000256" key="4">
    <source>
        <dbReference type="ARBA" id="ARBA00009578"/>
    </source>
</evidence>
<organism evidence="28 29">
    <name type="scientific">Aquirhabdus parva</name>
    <dbReference type="NCBI Taxonomy" id="2283318"/>
    <lineage>
        <taxon>Bacteria</taxon>
        <taxon>Pseudomonadati</taxon>
        <taxon>Pseudomonadota</taxon>
        <taxon>Gammaproteobacteria</taxon>
        <taxon>Moraxellales</taxon>
        <taxon>Moraxellaceae</taxon>
        <taxon>Aquirhabdus</taxon>
    </lineage>
</organism>
<feature type="domain" description="Cytochrome oxidase subunit I profile" evidence="27">
    <location>
        <begin position="43"/>
        <end position="563"/>
    </location>
</feature>
<feature type="transmembrane region" description="Helical" evidence="26">
    <location>
        <begin position="419"/>
        <end position="444"/>
    </location>
</feature>
<evidence type="ECO:0000256" key="2">
    <source>
        <dbReference type="ARBA" id="ARBA00001973"/>
    </source>
</evidence>
<keyword evidence="10 25" id="KW-0679">Respiratory chain</keyword>
<dbReference type="GO" id="GO:0005886">
    <property type="term" value="C:plasma membrane"/>
    <property type="evidence" value="ECO:0007669"/>
    <property type="project" value="UniProtKB-SubCell"/>
</dbReference>
<dbReference type="RefSeq" id="WP_114898460.1">
    <property type="nucleotide sequence ID" value="NZ_CP031222.1"/>
</dbReference>
<feature type="transmembrane region" description="Helical" evidence="26">
    <location>
        <begin position="107"/>
        <end position="131"/>
    </location>
</feature>
<evidence type="ECO:0000256" key="9">
    <source>
        <dbReference type="ARBA" id="ARBA00022617"/>
    </source>
</evidence>
<dbReference type="InterPro" id="IPR036927">
    <property type="entry name" value="Cyt_c_oxase-like_su1_sf"/>
</dbReference>
<dbReference type="EMBL" id="CP031222">
    <property type="protein sequence ID" value="AXI02350.1"/>
    <property type="molecule type" value="Genomic_DNA"/>
</dbReference>
<dbReference type="SUPFAM" id="SSF81442">
    <property type="entry name" value="Cytochrome c oxidase subunit I-like"/>
    <property type="match status" value="1"/>
</dbReference>
<proteinExistence type="inferred from homology"/>
<dbReference type="Gene3D" id="1.20.210.10">
    <property type="entry name" value="Cytochrome c oxidase-like, subunit I domain"/>
    <property type="match status" value="1"/>
</dbReference>
<evidence type="ECO:0000256" key="19">
    <source>
        <dbReference type="ARBA" id="ARBA00031883"/>
    </source>
</evidence>
<dbReference type="NCBIfam" id="TIGR02843">
    <property type="entry name" value="CyoB"/>
    <property type="match status" value="1"/>
</dbReference>
<evidence type="ECO:0000256" key="25">
    <source>
        <dbReference type="RuleBase" id="RU000370"/>
    </source>
</evidence>
<feature type="transmembrane region" description="Helical" evidence="26">
    <location>
        <begin position="63"/>
        <end position="87"/>
    </location>
</feature>
<dbReference type="PROSITE" id="PS50855">
    <property type="entry name" value="COX1"/>
    <property type="match status" value="1"/>
</dbReference>
<dbReference type="OrthoDB" id="9803294at2"/>
<evidence type="ECO:0000256" key="13">
    <source>
        <dbReference type="ARBA" id="ARBA00022982"/>
    </source>
</evidence>
<keyword evidence="8" id="KW-1003">Cell membrane</keyword>
<keyword evidence="17 26" id="KW-0472">Membrane</keyword>
<evidence type="ECO:0000256" key="22">
    <source>
        <dbReference type="ARBA" id="ARBA00034455"/>
    </source>
</evidence>
<feature type="transmembrane region" description="Helical" evidence="26">
    <location>
        <begin position="314"/>
        <end position="338"/>
    </location>
</feature>
<feature type="transmembrane region" description="Helical" evidence="26">
    <location>
        <begin position="143"/>
        <end position="166"/>
    </location>
</feature>
<comment type="cofactor">
    <cofactor evidence="22">
        <name>Fe(II)-heme o</name>
        <dbReference type="ChEBI" id="CHEBI:60530"/>
    </cofactor>
</comment>
<evidence type="ECO:0000256" key="21">
    <source>
        <dbReference type="ARBA" id="ARBA00032435"/>
    </source>
</evidence>
<evidence type="ECO:0000256" key="3">
    <source>
        <dbReference type="ARBA" id="ARBA00004651"/>
    </source>
</evidence>
<evidence type="ECO:0000256" key="16">
    <source>
        <dbReference type="ARBA" id="ARBA00023008"/>
    </source>
</evidence>
<evidence type="ECO:0000259" key="27">
    <source>
        <dbReference type="PROSITE" id="PS50855"/>
    </source>
</evidence>
<evidence type="ECO:0000256" key="8">
    <source>
        <dbReference type="ARBA" id="ARBA00022475"/>
    </source>
</evidence>
<evidence type="ECO:0000256" key="20">
    <source>
        <dbReference type="ARBA" id="ARBA00032190"/>
    </source>
</evidence>
<dbReference type="PROSITE" id="PS00077">
    <property type="entry name" value="COX1_CUB"/>
    <property type="match status" value="1"/>
</dbReference>
<dbReference type="KEGG" id="mbah:HYN46_05570"/>
<dbReference type="GO" id="GO:0015990">
    <property type="term" value="P:electron transport coupled proton transport"/>
    <property type="evidence" value="ECO:0007669"/>
    <property type="project" value="TreeGrafter"/>
</dbReference>
<feature type="transmembrane region" description="Helical" evidence="26">
    <location>
        <begin position="279"/>
        <end position="302"/>
    </location>
</feature>
<comment type="cofactor">
    <cofactor evidence="1">
        <name>heme b</name>
        <dbReference type="ChEBI" id="CHEBI:60344"/>
    </cofactor>
</comment>
<evidence type="ECO:0000256" key="15">
    <source>
        <dbReference type="ARBA" id="ARBA00023004"/>
    </source>
</evidence>
<sequence length="667" mass="74858">MSVNLLGNLTLEAIPYHEPILVVTFIAASLLGLALLGAITYYGKWKYLWTEWLTTVDHKKIGVMYIVVALVMLVRGFSDAFMMRTQLMIAQGDNPGFLPPHHYDQVFTAHGVIMILFMAMPLMVGLMNIVVPLQIGARDVAFPFLNSISFWLFAVGAILINLSLFVGEFARTGWLAYPPLSGLAYSPGVGVDYWIWSIQIAGIGTLLTGVNFFVTIMKMRAPGMTLMKMPVFIWAILCTNILIIAAFPVLTVTIALLTLDRYFDMHFFTNELGGNQMMYVNLIWVWGHPEVYILILPAFGIFSEVVATFSRKKLFGYTSLVWATGVITILSFIVWLHHFFTMGAGANVNAFFGIATMIISIPTGLKIFNWLFTMYQGRIQFTPPIIWTIGFLITFTVGGMTGVLLAVPGADFVLHNSLFLIAHFHNVIIGGVVFGYLAGFAYWFPKAFGFKLSDKIGAYSAYCWIAGFFLAFVPLYILGFMGMTRRLNHYDNPAWQPLLIVAFFGMLVIALGIFLQFVQLFFGFKNQAKNRDVTGDPWDGRTLEWSTSSPPPFYNFAVIPTVHSLDAFWEMKKDGSVNNHPVKYNDIHMPKNTAVGVIVGVFSLLFGFALIWHIWWLVAVGVVATIVTVIVRSYDDSTDYYVPAAEVERIENLHIQEKKAYQDVNHV</sequence>
<feature type="transmembrane region" description="Helical" evidence="26">
    <location>
        <begin position="384"/>
        <end position="407"/>
    </location>
</feature>
<evidence type="ECO:0000256" key="10">
    <source>
        <dbReference type="ARBA" id="ARBA00022660"/>
    </source>
</evidence>
<dbReference type="GO" id="GO:0022904">
    <property type="term" value="P:respiratory electron transport chain"/>
    <property type="evidence" value="ECO:0007669"/>
    <property type="project" value="TreeGrafter"/>
</dbReference>
<feature type="transmembrane region" description="Helical" evidence="26">
    <location>
        <begin position="350"/>
        <end position="372"/>
    </location>
</feature>
<comment type="similarity">
    <text evidence="4 25">Belongs to the heme-copper respiratory oxidase family.</text>
</comment>
<comment type="subcellular location">
    <subcellularLocation>
        <location evidence="3">Cell membrane</location>
        <topology evidence="3">Multi-pass membrane protein</topology>
    </subcellularLocation>
</comment>
<keyword evidence="7 25" id="KW-0813">Transport</keyword>
<name>A0A345P4Z1_9GAMM</name>
<evidence type="ECO:0000256" key="18">
    <source>
        <dbReference type="ARBA" id="ARBA00030075"/>
    </source>
</evidence>
<dbReference type="GO" id="GO:0016682">
    <property type="term" value="F:oxidoreductase activity, acting on diphenols and related substances as donors, oxygen as acceptor"/>
    <property type="evidence" value="ECO:0007669"/>
    <property type="project" value="InterPro"/>
</dbReference>
<dbReference type="CDD" id="cd01662">
    <property type="entry name" value="Ubiquinol_Oxidase_I"/>
    <property type="match status" value="1"/>
</dbReference>
<comment type="cofactor">
    <cofactor evidence="2">
        <name>Cu(2+)</name>
        <dbReference type="ChEBI" id="CHEBI:29036"/>
    </cofactor>
</comment>
<dbReference type="InterPro" id="IPR014207">
    <property type="entry name" value="Cyt_c_ubiqinol_oxidase_su1"/>
</dbReference>
<accession>A0A345P4Z1</accession>
<dbReference type="Pfam" id="PF00115">
    <property type="entry name" value="COX1"/>
    <property type="match status" value="1"/>
</dbReference>
<keyword evidence="14 26" id="KW-1133">Transmembrane helix</keyword>
<evidence type="ECO:0000256" key="1">
    <source>
        <dbReference type="ARBA" id="ARBA00001970"/>
    </source>
</evidence>
<keyword evidence="16" id="KW-0186">Copper</keyword>
<keyword evidence="11 25" id="KW-0812">Transmembrane</keyword>
<dbReference type="Proteomes" id="UP000253940">
    <property type="component" value="Chromosome"/>
</dbReference>
<feature type="transmembrane region" description="Helical" evidence="26">
    <location>
        <begin position="456"/>
        <end position="478"/>
    </location>
</feature>
<keyword evidence="29" id="KW-1185">Reference proteome</keyword>
<dbReference type="GO" id="GO:0004129">
    <property type="term" value="F:cytochrome-c oxidase activity"/>
    <property type="evidence" value="ECO:0007669"/>
    <property type="project" value="InterPro"/>
</dbReference>
<evidence type="ECO:0000313" key="28">
    <source>
        <dbReference type="EMBL" id="AXI02350.1"/>
    </source>
</evidence>
<dbReference type="AlphaFoldDB" id="A0A345P4Z1"/>
<reference evidence="28 29" key="1">
    <citation type="submission" date="2018-07" db="EMBL/GenBank/DDBJ databases">
        <title>Genome sequencing of Moraxellaceae gen. HYN0046.</title>
        <authorList>
            <person name="Kim M."/>
            <person name="Yi H."/>
        </authorList>
    </citation>
    <scope>NUCLEOTIDE SEQUENCE [LARGE SCALE GENOMIC DNA]</scope>
    <source>
        <strain evidence="28 29">HYN0046</strain>
    </source>
</reference>
<gene>
    <name evidence="28" type="primary">cyoB</name>
    <name evidence="28" type="ORF">HYN46_05570</name>
</gene>
<dbReference type="PRINTS" id="PR01165">
    <property type="entry name" value="CYCOXIDASEI"/>
</dbReference>
<evidence type="ECO:0000256" key="7">
    <source>
        <dbReference type="ARBA" id="ARBA00022448"/>
    </source>
</evidence>
<feature type="transmembrane region" description="Helical" evidence="26">
    <location>
        <begin position="592"/>
        <end position="608"/>
    </location>
</feature>
<keyword evidence="15" id="KW-0408">Iron</keyword>
<evidence type="ECO:0000256" key="17">
    <source>
        <dbReference type="ARBA" id="ARBA00023136"/>
    </source>
</evidence>
<protein>
    <recommendedName>
        <fullName evidence="6">Cytochrome bo(3) ubiquinol oxidase subunit 1</fullName>
        <ecNumber evidence="5">7.1.1.3</ecNumber>
    </recommendedName>
    <alternativeName>
        <fullName evidence="20">Cytochrome o ubiquinol oxidase subunit 1</fullName>
    </alternativeName>
    <alternativeName>
        <fullName evidence="18">Oxidase bo(3) subunit 1</fullName>
    </alternativeName>
    <alternativeName>
        <fullName evidence="21">Ubiquinol oxidase polypeptide I</fullName>
    </alternativeName>
    <alternativeName>
        <fullName evidence="19">Ubiquinol oxidase subunit 1</fullName>
    </alternativeName>
</protein>
<comment type="catalytic activity">
    <reaction evidence="24">
        <text>2 a ubiquinol + O2 + n H(+)(in) = 2 a ubiquinone + 2 H2O + n H(+)(out)</text>
        <dbReference type="Rhea" id="RHEA:30251"/>
        <dbReference type="Rhea" id="RHEA-COMP:9565"/>
        <dbReference type="Rhea" id="RHEA-COMP:9566"/>
        <dbReference type="ChEBI" id="CHEBI:15377"/>
        <dbReference type="ChEBI" id="CHEBI:15378"/>
        <dbReference type="ChEBI" id="CHEBI:15379"/>
        <dbReference type="ChEBI" id="CHEBI:16389"/>
        <dbReference type="ChEBI" id="CHEBI:17976"/>
        <dbReference type="EC" id="7.1.1.3"/>
    </reaction>
</comment>
<feature type="transmembrane region" description="Helical" evidence="26">
    <location>
        <begin position="498"/>
        <end position="522"/>
    </location>
</feature>
<evidence type="ECO:0000256" key="24">
    <source>
        <dbReference type="ARBA" id="ARBA00048190"/>
    </source>
</evidence>
<feature type="transmembrane region" description="Helical" evidence="26">
    <location>
        <begin position="193"/>
        <end position="219"/>
    </location>
</feature>
<dbReference type="PANTHER" id="PTHR10422">
    <property type="entry name" value="CYTOCHROME C OXIDASE SUBUNIT 1"/>
    <property type="match status" value="1"/>
</dbReference>
<dbReference type="GO" id="GO:0046872">
    <property type="term" value="F:metal ion binding"/>
    <property type="evidence" value="ECO:0007669"/>
    <property type="project" value="UniProtKB-KW"/>
</dbReference>
<evidence type="ECO:0000313" key="29">
    <source>
        <dbReference type="Proteomes" id="UP000253940"/>
    </source>
</evidence>
<evidence type="ECO:0000256" key="6">
    <source>
        <dbReference type="ARBA" id="ARBA00014691"/>
    </source>
</evidence>
<evidence type="ECO:0000256" key="23">
    <source>
        <dbReference type="ARBA" id="ARBA00034513"/>
    </source>
</evidence>
<comment type="subunit">
    <text evidence="23">The cytochrome bo(3) ubiquinol oxidase complex is a heterooctamer of two A chains, two B chains, two C chains and two D chains.</text>
</comment>
<dbReference type="InterPro" id="IPR023615">
    <property type="entry name" value="Cyt_c_Oxase_su1_BS"/>
</dbReference>
<feature type="transmembrane region" description="Helical" evidence="26">
    <location>
        <begin position="231"/>
        <end position="259"/>
    </location>
</feature>
<dbReference type="GO" id="GO:0020037">
    <property type="term" value="F:heme binding"/>
    <property type="evidence" value="ECO:0007669"/>
    <property type="project" value="InterPro"/>
</dbReference>
<keyword evidence="9 25" id="KW-0349">Heme</keyword>
<dbReference type="GO" id="GO:0009486">
    <property type="term" value="F:cytochrome bo3 ubiquinol oxidase activity"/>
    <property type="evidence" value="ECO:0007669"/>
    <property type="project" value="UniProtKB-EC"/>
</dbReference>
<evidence type="ECO:0000256" key="5">
    <source>
        <dbReference type="ARBA" id="ARBA00012941"/>
    </source>
</evidence>
<keyword evidence="12" id="KW-0479">Metal-binding</keyword>
<dbReference type="FunFam" id="1.20.210.10:FF:000002">
    <property type="entry name" value="Cytochrome o ubiquinol oxidase, subunit I"/>
    <property type="match status" value="1"/>
</dbReference>
<dbReference type="GO" id="GO:0009060">
    <property type="term" value="P:aerobic respiration"/>
    <property type="evidence" value="ECO:0007669"/>
    <property type="project" value="InterPro"/>
</dbReference>
<evidence type="ECO:0000256" key="12">
    <source>
        <dbReference type="ARBA" id="ARBA00022723"/>
    </source>
</evidence>